<dbReference type="Gene3D" id="3.90.580.10">
    <property type="entry name" value="Zinc finger, CHC2-type domain"/>
    <property type="match status" value="1"/>
</dbReference>
<organism evidence="1 2">
    <name type="scientific">Ancylobacter oerskovii</name>
    <dbReference type="NCBI Taxonomy" id="459519"/>
    <lineage>
        <taxon>Bacteria</taxon>
        <taxon>Pseudomonadati</taxon>
        <taxon>Pseudomonadota</taxon>
        <taxon>Alphaproteobacteria</taxon>
        <taxon>Hyphomicrobiales</taxon>
        <taxon>Xanthobacteraceae</taxon>
        <taxon>Ancylobacter</taxon>
    </lineage>
</organism>
<dbReference type="RefSeq" id="WP_213351982.1">
    <property type="nucleotide sequence ID" value="NZ_JAHBGB010000015.1"/>
</dbReference>
<gene>
    <name evidence="1" type="ORF">ACFSNC_07540</name>
</gene>
<name>A0ABW4YVE1_9HYPH</name>
<proteinExistence type="predicted"/>
<accession>A0ABW4YVE1</accession>
<dbReference type="Proteomes" id="UP001597299">
    <property type="component" value="Unassembled WGS sequence"/>
</dbReference>
<sequence length="109" mass="11814">MTDHPFGFSTDRRPSLDFDKVNAAALAALPALLSRWLPGGHREGREWVALNPRRSDRSAGSFRINMTSGKWSDFATGDAGGDPVSLAAYLSGSSQLEAARHLADMLEVR</sequence>
<keyword evidence="2" id="KW-1185">Reference proteome</keyword>
<dbReference type="EMBL" id="JBHUHD010000001">
    <property type="protein sequence ID" value="MFD2140243.1"/>
    <property type="molecule type" value="Genomic_DNA"/>
</dbReference>
<evidence type="ECO:0008006" key="3">
    <source>
        <dbReference type="Google" id="ProtNLM"/>
    </source>
</evidence>
<dbReference type="InterPro" id="IPR036977">
    <property type="entry name" value="DNA_primase_Znf_CHC2"/>
</dbReference>
<dbReference type="SUPFAM" id="SSF57783">
    <property type="entry name" value="Zinc beta-ribbon"/>
    <property type="match status" value="1"/>
</dbReference>
<evidence type="ECO:0000313" key="1">
    <source>
        <dbReference type="EMBL" id="MFD2140243.1"/>
    </source>
</evidence>
<evidence type="ECO:0000313" key="2">
    <source>
        <dbReference type="Proteomes" id="UP001597299"/>
    </source>
</evidence>
<comment type="caution">
    <text evidence="1">The sequence shown here is derived from an EMBL/GenBank/DDBJ whole genome shotgun (WGS) entry which is preliminary data.</text>
</comment>
<protein>
    <recommendedName>
        <fullName evidence="3">DNA primase</fullName>
    </recommendedName>
</protein>
<reference evidence="2" key="1">
    <citation type="journal article" date="2019" name="Int. J. Syst. Evol. Microbiol.">
        <title>The Global Catalogue of Microorganisms (GCM) 10K type strain sequencing project: providing services to taxonomists for standard genome sequencing and annotation.</title>
        <authorList>
            <consortium name="The Broad Institute Genomics Platform"/>
            <consortium name="The Broad Institute Genome Sequencing Center for Infectious Disease"/>
            <person name="Wu L."/>
            <person name="Ma J."/>
        </authorList>
    </citation>
    <scope>NUCLEOTIDE SEQUENCE [LARGE SCALE GENOMIC DNA]</scope>
    <source>
        <strain evidence="2">CCM 7435</strain>
    </source>
</reference>